<feature type="region of interest" description="Disordered" evidence="2">
    <location>
        <begin position="66"/>
        <end position="169"/>
    </location>
</feature>
<keyword evidence="5" id="KW-1185">Reference proteome</keyword>
<evidence type="ECO:0000313" key="4">
    <source>
        <dbReference type="EMBL" id="PRH77457.1"/>
    </source>
</evidence>
<evidence type="ECO:0000313" key="5">
    <source>
        <dbReference type="Proteomes" id="UP000239322"/>
    </source>
</evidence>
<sequence>MGEHPSEHPAAPELVLDVDGASTVIAPGRTYRIGRDPDSDVVLTDARVSWHHAVLRADDGHWTVQDEHSTNGTFSDGVRVSERDVGPGSVLRFGHPADGPRVALSATRATSGGASRERRGPAAWFGESPARARRTGRHARPRGAGEPGGRSGPPADDSGTAYVPRVPAD</sequence>
<feature type="compositionally biased region" description="Basic residues" evidence="2">
    <location>
        <begin position="131"/>
        <end position="141"/>
    </location>
</feature>
<dbReference type="OrthoDB" id="3214282at2"/>
<organism evidence="4 5">
    <name type="scientific">Streptomyces solincola</name>
    <dbReference type="NCBI Taxonomy" id="2100817"/>
    <lineage>
        <taxon>Bacteria</taxon>
        <taxon>Bacillati</taxon>
        <taxon>Actinomycetota</taxon>
        <taxon>Actinomycetes</taxon>
        <taxon>Kitasatosporales</taxon>
        <taxon>Streptomycetaceae</taxon>
        <taxon>Streptomyces</taxon>
    </lineage>
</organism>
<dbReference type="GO" id="GO:0005524">
    <property type="term" value="F:ATP binding"/>
    <property type="evidence" value="ECO:0007669"/>
    <property type="project" value="UniProtKB-KW"/>
</dbReference>
<dbReference type="InterPro" id="IPR050923">
    <property type="entry name" value="Cell_Proc_Reg/RNA_Proc"/>
</dbReference>
<dbReference type="RefSeq" id="WP_146132619.1">
    <property type="nucleotide sequence ID" value="NZ_PVLV01000315.1"/>
</dbReference>
<dbReference type="AlphaFoldDB" id="A0A2S9PSY6"/>
<keyword evidence="4" id="KW-0067">ATP-binding</keyword>
<dbReference type="Proteomes" id="UP000239322">
    <property type="component" value="Unassembled WGS sequence"/>
</dbReference>
<accession>A0A2S9PSY6</accession>
<evidence type="ECO:0000259" key="3">
    <source>
        <dbReference type="PROSITE" id="PS50006"/>
    </source>
</evidence>
<keyword evidence="1" id="KW-0597">Phosphoprotein</keyword>
<dbReference type="PROSITE" id="PS50006">
    <property type="entry name" value="FHA_DOMAIN"/>
    <property type="match status" value="1"/>
</dbReference>
<dbReference type="Gene3D" id="2.60.200.20">
    <property type="match status" value="1"/>
</dbReference>
<evidence type="ECO:0000256" key="1">
    <source>
        <dbReference type="ARBA" id="ARBA00022553"/>
    </source>
</evidence>
<dbReference type="InterPro" id="IPR000253">
    <property type="entry name" value="FHA_dom"/>
</dbReference>
<protein>
    <submittedName>
        <fullName evidence="4">ABC transporter ATP-binding protein</fullName>
    </submittedName>
</protein>
<dbReference type="Pfam" id="PF00498">
    <property type="entry name" value="FHA"/>
    <property type="match status" value="1"/>
</dbReference>
<name>A0A2S9PSY6_9ACTN</name>
<feature type="non-terminal residue" evidence="4">
    <location>
        <position position="169"/>
    </location>
</feature>
<dbReference type="SMART" id="SM00240">
    <property type="entry name" value="FHA"/>
    <property type="match status" value="1"/>
</dbReference>
<dbReference type="InterPro" id="IPR008984">
    <property type="entry name" value="SMAD_FHA_dom_sf"/>
</dbReference>
<gene>
    <name evidence="4" type="ORF">C6N75_20150</name>
</gene>
<feature type="domain" description="FHA" evidence="3">
    <location>
        <begin position="31"/>
        <end position="80"/>
    </location>
</feature>
<dbReference type="PANTHER" id="PTHR23308">
    <property type="entry name" value="NUCLEAR INHIBITOR OF PROTEIN PHOSPHATASE-1"/>
    <property type="match status" value="1"/>
</dbReference>
<reference evidence="4 5" key="1">
    <citation type="submission" date="2018-03" db="EMBL/GenBank/DDBJ databases">
        <title>Novel Streptomyces sp. from soil.</title>
        <authorList>
            <person name="Tan G.Y.A."/>
            <person name="Lee Z.Y."/>
        </authorList>
    </citation>
    <scope>NUCLEOTIDE SEQUENCE [LARGE SCALE GENOMIC DNA]</scope>
    <source>
        <strain evidence="4 5">ST5x</strain>
    </source>
</reference>
<dbReference type="SUPFAM" id="SSF49879">
    <property type="entry name" value="SMAD/FHA domain"/>
    <property type="match status" value="1"/>
</dbReference>
<dbReference type="EMBL" id="PVLV01000315">
    <property type="protein sequence ID" value="PRH77457.1"/>
    <property type="molecule type" value="Genomic_DNA"/>
</dbReference>
<proteinExistence type="predicted"/>
<evidence type="ECO:0000256" key="2">
    <source>
        <dbReference type="SAM" id="MobiDB-lite"/>
    </source>
</evidence>
<comment type="caution">
    <text evidence="4">The sequence shown here is derived from an EMBL/GenBank/DDBJ whole genome shotgun (WGS) entry which is preliminary data.</text>
</comment>
<keyword evidence="4" id="KW-0547">Nucleotide-binding</keyword>